<accession>A0A0J6WYN0</accession>
<evidence type="ECO:0008006" key="3">
    <source>
        <dbReference type="Google" id="ProtNLM"/>
    </source>
</evidence>
<comment type="caution">
    <text evidence="1">The sequence shown here is derived from an EMBL/GenBank/DDBJ whole genome shotgun (WGS) entry which is preliminary data.</text>
</comment>
<sequence>MELVSEGKFYTKERTQYIVYEESKLTDMEGVTTIIKVLPDDAVMLMRFGKIRQRQEYRKGKTMRSRYETPMGNFDVVMKTYECSVDLCDGIGTIRLGYDIDLEGIGANYTQLTITVQEDHS</sequence>
<dbReference type="InterPro" id="IPR012674">
    <property type="entry name" value="Calycin"/>
</dbReference>
<dbReference type="Gene3D" id="2.40.128.20">
    <property type="match status" value="1"/>
</dbReference>
<dbReference type="EMBL" id="LEKT01000012">
    <property type="protein sequence ID" value="KMO86977.1"/>
    <property type="molecule type" value="Genomic_DNA"/>
</dbReference>
<dbReference type="Pfam" id="PF09148">
    <property type="entry name" value="DUF1934"/>
    <property type="match status" value="1"/>
</dbReference>
<protein>
    <recommendedName>
        <fullName evidence="3">DUF1934 domain-containing protein</fullName>
    </recommendedName>
</protein>
<evidence type="ECO:0000313" key="2">
    <source>
        <dbReference type="Proteomes" id="UP000036503"/>
    </source>
</evidence>
<keyword evidence="2" id="KW-1185">Reference proteome</keyword>
<organism evidence="1 2">
    <name type="scientific">Megasphaera cerevisiae DSM 20462</name>
    <dbReference type="NCBI Taxonomy" id="1122219"/>
    <lineage>
        <taxon>Bacteria</taxon>
        <taxon>Bacillati</taxon>
        <taxon>Bacillota</taxon>
        <taxon>Negativicutes</taxon>
        <taxon>Veillonellales</taxon>
        <taxon>Veillonellaceae</taxon>
        <taxon>Megasphaera</taxon>
    </lineage>
</organism>
<proteinExistence type="predicted"/>
<dbReference type="Proteomes" id="UP000036503">
    <property type="component" value="Unassembled WGS sequence"/>
</dbReference>
<gene>
    <name evidence="1" type="ORF">AB840_05435</name>
</gene>
<dbReference type="PATRIC" id="fig|1122219.3.peg.464"/>
<evidence type="ECO:0000313" key="1">
    <source>
        <dbReference type="EMBL" id="KMO86977.1"/>
    </source>
</evidence>
<dbReference type="SUPFAM" id="SSF50814">
    <property type="entry name" value="Lipocalins"/>
    <property type="match status" value="1"/>
</dbReference>
<name>A0A0J6WYN0_9FIRM</name>
<dbReference type="InParanoid" id="A0A0J6WYN0"/>
<dbReference type="AlphaFoldDB" id="A0A0J6WYN0"/>
<reference evidence="1 2" key="1">
    <citation type="submission" date="2015-06" db="EMBL/GenBank/DDBJ databases">
        <title>Draft genome sequence of beer spoilage bacterium Megasphaera cerevisiae type strain 20462.</title>
        <authorList>
            <person name="Kutumbaka K."/>
            <person name="Pasmowitz J."/>
            <person name="Mategko J."/>
            <person name="Reyes D."/>
            <person name="Friedrich A."/>
            <person name="Han S."/>
            <person name="Martens-Habbena W."/>
            <person name="Neal-McKinney J."/>
            <person name="Janagama H.K."/>
            <person name="Nadala C."/>
            <person name="Samadpour M."/>
        </authorList>
    </citation>
    <scope>NUCLEOTIDE SEQUENCE [LARGE SCALE GENOMIC DNA]</scope>
    <source>
        <strain evidence="1 2">DSM 20462</strain>
    </source>
</reference>
<dbReference type="STRING" id="39029.BSR42_03790"/>
<dbReference type="InterPro" id="IPR015231">
    <property type="entry name" value="DUF1934"/>
</dbReference>